<protein>
    <recommendedName>
        <fullName evidence="3">Zinc-ribbon domain-containing protein</fullName>
    </recommendedName>
</protein>
<evidence type="ECO:0000313" key="2">
    <source>
        <dbReference type="Proteomes" id="UP000253908"/>
    </source>
</evidence>
<name>A0A345PDZ1_9BACI</name>
<accession>A0A345PDZ1</accession>
<gene>
    <name evidence="1" type="ORF">CUC15_04245</name>
</gene>
<sequence>MNEKQKKQLMFAKEIAMEKGGRCISNEYVSNRSDLEWECHKSHRWPAPLRNINERNSWCPKCKEEIRKKALLNKIKPILTQKGWEIVEGEIDCWKNRNLTIKCNQGHKWPASPQSVKHNNCPECTKHCYDKEKHMKRIIRIVESRDGEIISGSYQNGNSIFVVKCEKGDKWETTASRLKNGKWCSTCHGRNKVTQFKRIQKTAVDRGGKCISNEYFHKERKMEFMCINGHEFKMTPHNVKAGQWCPKCSWFITEHKTRYAFEKLLNCDFNPNGQKVRPYILDGYAKLKNEKEIAFEYHGEQHYKYIEHFHKTQAGFEKRKKDDKDKEKLCAEKDIELIIIPYYKAVTDDILLKTIRKELGNIGLQVPQVDNVELFFKEYYKSCPPLKRLERMIMKKGGELLTKQYNGRLTPITVKCEKGDKWTTKATNLFTGRWCPYCARR</sequence>
<dbReference type="OrthoDB" id="583824at2"/>
<dbReference type="AlphaFoldDB" id="A0A345PDZ1"/>
<organism evidence="1 2">
    <name type="scientific">Oceanobacillus zhaokaii</name>
    <dbReference type="NCBI Taxonomy" id="2052660"/>
    <lineage>
        <taxon>Bacteria</taxon>
        <taxon>Bacillati</taxon>
        <taxon>Bacillota</taxon>
        <taxon>Bacilli</taxon>
        <taxon>Bacillales</taxon>
        <taxon>Bacillaceae</taxon>
        <taxon>Oceanobacillus</taxon>
    </lineage>
</organism>
<dbReference type="KEGG" id="ocn:CUC15_04245"/>
<dbReference type="EMBL" id="CP024848">
    <property type="protein sequence ID" value="AXI08221.1"/>
    <property type="molecule type" value="Genomic_DNA"/>
</dbReference>
<evidence type="ECO:0008006" key="3">
    <source>
        <dbReference type="Google" id="ProtNLM"/>
    </source>
</evidence>
<keyword evidence="2" id="KW-1185">Reference proteome</keyword>
<dbReference type="Gene3D" id="3.40.960.10">
    <property type="entry name" value="VSR Endonuclease"/>
    <property type="match status" value="1"/>
</dbReference>
<dbReference type="Proteomes" id="UP000253908">
    <property type="component" value="Chromosome"/>
</dbReference>
<reference evidence="2" key="1">
    <citation type="submission" date="2017-11" db="EMBL/GenBank/DDBJ databases">
        <authorList>
            <person name="Zhu W."/>
        </authorList>
    </citation>
    <scope>NUCLEOTIDE SEQUENCE [LARGE SCALE GENOMIC DNA]</scope>
    <source>
        <strain evidence="2">160</strain>
    </source>
</reference>
<dbReference type="RefSeq" id="WP_114915514.1">
    <property type="nucleotide sequence ID" value="NZ_CP024848.1"/>
</dbReference>
<proteinExistence type="predicted"/>
<evidence type="ECO:0000313" key="1">
    <source>
        <dbReference type="EMBL" id="AXI08221.1"/>
    </source>
</evidence>